<dbReference type="InParanoid" id="A0A2K2CHG4"/>
<reference evidence="2" key="3">
    <citation type="submission" date="2018-08" db="UniProtKB">
        <authorList>
            <consortium name="EnsemblPlants"/>
        </authorList>
    </citation>
    <scope>IDENTIFICATION</scope>
    <source>
        <strain evidence="2">cv. Bd21</strain>
    </source>
</reference>
<dbReference type="AlphaFoldDB" id="A0A2K2CHG4"/>
<keyword evidence="3" id="KW-1185">Reference proteome</keyword>
<proteinExistence type="predicted"/>
<dbReference type="EnsemblPlants" id="PNT61460">
    <property type="protein sequence ID" value="PNT61460"/>
    <property type="gene ID" value="BRADI_5g15475v3"/>
</dbReference>
<accession>A0A2K2CHG4</accession>
<dbReference type="Gramene" id="PNT61460">
    <property type="protein sequence ID" value="PNT61460"/>
    <property type="gene ID" value="BRADI_5g15475v3"/>
</dbReference>
<reference evidence="1" key="2">
    <citation type="submission" date="2017-06" db="EMBL/GenBank/DDBJ databases">
        <title>WGS assembly of Brachypodium distachyon.</title>
        <authorList>
            <consortium name="The International Brachypodium Initiative"/>
            <person name="Lucas S."/>
            <person name="Harmon-Smith M."/>
            <person name="Lail K."/>
            <person name="Tice H."/>
            <person name="Grimwood J."/>
            <person name="Bruce D."/>
            <person name="Barry K."/>
            <person name="Shu S."/>
            <person name="Lindquist E."/>
            <person name="Wang M."/>
            <person name="Pitluck S."/>
            <person name="Vogel J.P."/>
            <person name="Garvin D.F."/>
            <person name="Mockler T.C."/>
            <person name="Schmutz J."/>
            <person name="Rokhsar D."/>
            <person name="Bevan M.W."/>
        </authorList>
    </citation>
    <scope>NUCLEOTIDE SEQUENCE</scope>
    <source>
        <strain evidence="1">Bd21</strain>
    </source>
</reference>
<evidence type="ECO:0000313" key="2">
    <source>
        <dbReference type="EnsemblPlants" id="PNT61460"/>
    </source>
</evidence>
<name>A0A2K2CHG4_BRADI</name>
<dbReference type="Proteomes" id="UP000008810">
    <property type="component" value="Chromosome 5"/>
</dbReference>
<organism evidence="1">
    <name type="scientific">Brachypodium distachyon</name>
    <name type="common">Purple false brome</name>
    <name type="synonym">Trachynia distachya</name>
    <dbReference type="NCBI Taxonomy" id="15368"/>
    <lineage>
        <taxon>Eukaryota</taxon>
        <taxon>Viridiplantae</taxon>
        <taxon>Streptophyta</taxon>
        <taxon>Embryophyta</taxon>
        <taxon>Tracheophyta</taxon>
        <taxon>Spermatophyta</taxon>
        <taxon>Magnoliopsida</taxon>
        <taxon>Liliopsida</taxon>
        <taxon>Poales</taxon>
        <taxon>Poaceae</taxon>
        <taxon>BOP clade</taxon>
        <taxon>Pooideae</taxon>
        <taxon>Stipodae</taxon>
        <taxon>Brachypodieae</taxon>
        <taxon>Brachypodium</taxon>
    </lineage>
</organism>
<sequence length="175" mass="18517">MDAPLLPSFLHNLMGAPCLPLSTWFCKPPVPLVIYTFLTRMNSRGKSPNPPDPLTLVLLRSSSPNPRARLSIAAAAPPPSHLLSRVAAAFPGSPSASSRPAAFPASCRSVRLLPASAADSSASCRPVVHARCSRSPNSTAQHLTRSSSVQFARVKFACEQLQSSEGAAWAPQPCH</sequence>
<reference evidence="1 2" key="1">
    <citation type="journal article" date="2010" name="Nature">
        <title>Genome sequencing and analysis of the model grass Brachypodium distachyon.</title>
        <authorList>
            <consortium name="International Brachypodium Initiative"/>
        </authorList>
    </citation>
    <scope>NUCLEOTIDE SEQUENCE [LARGE SCALE GENOMIC DNA]</scope>
    <source>
        <strain evidence="1 2">Bd21</strain>
    </source>
</reference>
<evidence type="ECO:0000313" key="1">
    <source>
        <dbReference type="EMBL" id="PNT61460.1"/>
    </source>
</evidence>
<protein>
    <submittedName>
        <fullName evidence="1 2">Uncharacterized protein</fullName>
    </submittedName>
</protein>
<evidence type="ECO:0000313" key="3">
    <source>
        <dbReference type="Proteomes" id="UP000008810"/>
    </source>
</evidence>
<gene>
    <name evidence="1" type="ORF">BRADI_5g15475v3</name>
</gene>
<dbReference type="EMBL" id="CM000884">
    <property type="protein sequence ID" value="PNT61460.1"/>
    <property type="molecule type" value="Genomic_DNA"/>
</dbReference>